<dbReference type="GO" id="GO:0034628">
    <property type="term" value="P:'de novo' NAD+ biosynthetic process from L-aspartate"/>
    <property type="evidence" value="ECO:0007669"/>
    <property type="project" value="TreeGrafter"/>
</dbReference>
<evidence type="ECO:0000256" key="10">
    <source>
        <dbReference type="NCBIfam" id="TIGR00550"/>
    </source>
</evidence>
<comment type="caution">
    <text evidence="11">The sequence shown here is derived from an EMBL/GenBank/DDBJ whole genome shotgun (WGS) entry which is preliminary data.</text>
</comment>
<gene>
    <name evidence="11" type="primary">nadA</name>
    <name evidence="11" type="ORF">ISALK_01455</name>
</gene>
<sequence>MDKYTLIQRIHQLKKEKGAVILAHHYQVEEVKEVADIIGDSLELSRKAREVKAKTIVLSGVHFMAESVKVLSPDKKVLLPVRDAGCPMADMIDEEKLESFKSEHPNGKVVCYVNTSAEVKAKSDICCTSSNALSVVDSMGADPVLFIPDQNLGNYVKQHSKNNNVIPYEGYCITHHRARKEDAIKAKGKHPEGKFLAHPECRQEVLEEADFIGSTTAIINYAKDSNSKTFIIGTEMGVVESLKKQLPNKNFFLLAPSFICSNMKKTRLKDVYRALKEEEHEIHLEEQTRNKAEKALSNMLAVSINSPKSL</sequence>
<evidence type="ECO:0000256" key="8">
    <source>
        <dbReference type="ARBA" id="ARBA00023004"/>
    </source>
</evidence>
<reference evidence="11 12" key="1">
    <citation type="submission" date="2019-04" db="EMBL/GenBank/DDBJ databases">
        <title>Isachenkonia alkalipeptolytica gen. nov. sp. nov. a new anaerobic, alkiliphilic organothrophic bacterium capable to reduce synthesized ferrihydrite isolated from a soda lake.</title>
        <authorList>
            <person name="Toshchakov S.V."/>
            <person name="Zavarzina D.G."/>
            <person name="Zhilina T.N."/>
            <person name="Kostrikina N.A."/>
            <person name="Kublanov I.V."/>
        </authorList>
    </citation>
    <scope>NUCLEOTIDE SEQUENCE [LARGE SCALE GENOMIC DNA]</scope>
    <source>
        <strain evidence="11 12">Z-1701</strain>
    </source>
</reference>
<dbReference type="Proteomes" id="UP000449710">
    <property type="component" value="Unassembled WGS sequence"/>
</dbReference>
<evidence type="ECO:0000313" key="12">
    <source>
        <dbReference type="Proteomes" id="UP000449710"/>
    </source>
</evidence>
<evidence type="ECO:0000256" key="7">
    <source>
        <dbReference type="ARBA" id="ARBA00022723"/>
    </source>
</evidence>
<dbReference type="NCBIfam" id="NF006878">
    <property type="entry name" value="PRK09375.1-2"/>
    <property type="match status" value="1"/>
</dbReference>
<protein>
    <recommendedName>
        <fullName evidence="3 10">Quinolinate synthase</fullName>
        <ecNumber evidence="3 10">2.5.1.72</ecNumber>
    </recommendedName>
</protein>
<dbReference type="RefSeq" id="WP_160718453.1">
    <property type="nucleotide sequence ID" value="NZ_SUMG01000001.1"/>
</dbReference>
<keyword evidence="4" id="KW-0004">4Fe-4S</keyword>
<keyword evidence="8" id="KW-0408">Iron</keyword>
<dbReference type="Gene3D" id="3.40.50.10800">
    <property type="entry name" value="NadA-like"/>
    <property type="match status" value="3"/>
</dbReference>
<evidence type="ECO:0000256" key="3">
    <source>
        <dbReference type="ARBA" id="ARBA00012669"/>
    </source>
</evidence>
<dbReference type="InterPro" id="IPR003473">
    <property type="entry name" value="NadA"/>
</dbReference>
<comment type="cofactor">
    <cofactor evidence="1">
        <name>[4Fe-4S] cluster</name>
        <dbReference type="ChEBI" id="CHEBI:49883"/>
    </cofactor>
</comment>
<evidence type="ECO:0000256" key="5">
    <source>
        <dbReference type="ARBA" id="ARBA00022642"/>
    </source>
</evidence>
<evidence type="ECO:0000256" key="6">
    <source>
        <dbReference type="ARBA" id="ARBA00022679"/>
    </source>
</evidence>
<dbReference type="GO" id="GO:0051539">
    <property type="term" value="F:4 iron, 4 sulfur cluster binding"/>
    <property type="evidence" value="ECO:0007669"/>
    <property type="project" value="UniProtKB-KW"/>
</dbReference>
<organism evidence="11 12">
    <name type="scientific">Isachenkonia alkalipeptolytica</name>
    <dbReference type="NCBI Taxonomy" id="2565777"/>
    <lineage>
        <taxon>Bacteria</taxon>
        <taxon>Bacillati</taxon>
        <taxon>Bacillota</taxon>
        <taxon>Clostridia</taxon>
        <taxon>Eubacteriales</taxon>
        <taxon>Clostridiaceae</taxon>
        <taxon>Isachenkonia</taxon>
    </lineage>
</organism>
<dbReference type="PANTHER" id="PTHR30573">
    <property type="entry name" value="QUINOLINATE SYNTHETASE A"/>
    <property type="match status" value="1"/>
</dbReference>
<dbReference type="EC" id="2.5.1.72" evidence="3 10"/>
<keyword evidence="6" id="KW-0808">Transferase</keyword>
<dbReference type="Pfam" id="PF02445">
    <property type="entry name" value="NadA"/>
    <property type="match status" value="1"/>
</dbReference>
<comment type="pathway">
    <text evidence="2">Cofactor biosynthesis; NAD(+) biosynthesis; quinolinate from iminoaspartate: step 1/1.</text>
</comment>
<keyword evidence="12" id="KW-1185">Reference proteome</keyword>
<proteinExistence type="predicted"/>
<name>A0AA43XHX3_9CLOT</name>
<dbReference type="InterPro" id="IPR036094">
    <property type="entry name" value="NadA_sf"/>
</dbReference>
<evidence type="ECO:0000313" key="11">
    <source>
        <dbReference type="EMBL" id="NBG87158.1"/>
    </source>
</evidence>
<dbReference type="AlphaFoldDB" id="A0AA43XHX3"/>
<evidence type="ECO:0000256" key="1">
    <source>
        <dbReference type="ARBA" id="ARBA00001966"/>
    </source>
</evidence>
<dbReference type="NCBIfam" id="TIGR00550">
    <property type="entry name" value="nadA"/>
    <property type="match status" value="1"/>
</dbReference>
<keyword evidence="9" id="KW-0411">Iron-sulfur</keyword>
<dbReference type="PANTHER" id="PTHR30573:SF0">
    <property type="entry name" value="QUINOLINATE SYNTHASE, CHLOROPLASTIC"/>
    <property type="match status" value="1"/>
</dbReference>
<dbReference type="GO" id="GO:0008987">
    <property type="term" value="F:quinolinate synthetase A activity"/>
    <property type="evidence" value="ECO:0007669"/>
    <property type="project" value="UniProtKB-UniRule"/>
</dbReference>
<keyword evidence="7" id="KW-0479">Metal-binding</keyword>
<evidence type="ECO:0000256" key="2">
    <source>
        <dbReference type="ARBA" id="ARBA00005065"/>
    </source>
</evidence>
<dbReference type="EMBL" id="SUMG01000001">
    <property type="protein sequence ID" value="NBG87158.1"/>
    <property type="molecule type" value="Genomic_DNA"/>
</dbReference>
<dbReference type="SUPFAM" id="SSF142754">
    <property type="entry name" value="NadA-like"/>
    <property type="match status" value="1"/>
</dbReference>
<dbReference type="GO" id="GO:0046872">
    <property type="term" value="F:metal ion binding"/>
    <property type="evidence" value="ECO:0007669"/>
    <property type="project" value="UniProtKB-KW"/>
</dbReference>
<evidence type="ECO:0000256" key="9">
    <source>
        <dbReference type="ARBA" id="ARBA00023014"/>
    </source>
</evidence>
<accession>A0AA43XHX3</accession>
<keyword evidence="5" id="KW-0662">Pyridine nucleotide biosynthesis</keyword>
<evidence type="ECO:0000256" key="4">
    <source>
        <dbReference type="ARBA" id="ARBA00022485"/>
    </source>
</evidence>